<dbReference type="RefSeq" id="WP_126754175.1">
    <property type="nucleotide sequence ID" value="NZ_PIPY01000004.1"/>
</dbReference>
<comment type="caution">
    <text evidence="1">The sequence shown here is derived from an EMBL/GenBank/DDBJ whole genome shotgun (WGS) entry which is preliminary data.</text>
</comment>
<dbReference type="AlphaFoldDB" id="A0A432YMQ4"/>
<proteinExistence type="predicted"/>
<dbReference type="EMBL" id="PIPY01000004">
    <property type="protein sequence ID" value="RUO62212.1"/>
    <property type="molecule type" value="Genomic_DNA"/>
</dbReference>
<dbReference type="Proteomes" id="UP000288259">
    <property type="component" value="Unassembled WGS sequence"/>
</dbReference>
<accession>A0A432YMQ4</accession>
<evidence type="ECO:0000313" key="2">
    <source>
        <dbReference type="Proteomes" id="UP000288259"/>
    </source>
</evidence>
<sequence length="313" mass="36815">MSPIYLVIQHSPQVAPVHYDYTDAQRAPNIDLMMHALTWVMRVKGATTLEKVQLWFQDETEMYLAERTALGSNIWLCEPREKSSAPNWQRFAIVTDATTAIEKYCEWRLNYHCSDLSHVDLTQLRESLDTATKQMTELNLHSKATQIGFFRHYGKLEQLHQAAIKAESATNHASRQVRFNGTMQKDIRTAMQQREAVRQYESKLITLRAEARSRFSRSKKDPKVLELHRAFMQTENEVANLRSSIDATIHRYHLHDVGIENTLKSLIRREKELATYEKQQQKAEQHFRVYRQWLRLHCAVQRTEELEEEHAHE</sequence>
<keyword evidence="2" id="KW-1185">Reference proteome</keyword>
<organism evidence="1 2">
    <name type="scientific">Pseudidiomarina insulisalsae</name>
    <dbReference type="NCBI Taxonomy" id="575789"/>
    <lineage>
        <taxon>Bacteria</taxon>
        <taxon>Pseudomonadati</taxon>
        <taxon>Pseudomonadota</taxon>
        <taxon>Gammaproteobacteria</taxon>
        <taxon>Alteromonadales</taxon>
        <taxon>Idiomarinaceae</taxon>
        <taxon>Pseudidiomarina</taxon>
    </lineage>
</organism>
<gene>
    <name evidence="1" type="ORF">CWI71_05010</name>
</gene>
<reference evidence="2" key="1">
    <citation type="journal article" date="2018" name="Front. Microbiol.">
        <title>Genome-Based Analysis Reveals the Taxonomy and Diversity of the Family Idiomarinaceae.</title>
        <authorList>
            <person name="Liu Y."/>
            <person name="Lai Q."/>
            <person name="Shao Z."/>
        </authorList>
    </citation>
    <scope>NUCLEOTIDE SEQUENCE [LARGE SCALE GENOMIC DNA]</scope>
    <source>
        <strain evidence="2">CVS-6</strain>
    </source>
</reference>
<protein>
    <submittedName>
        <fullName evidence="1">Uncharacterized protein</fullName>
    </submittedName>
</protein>
<name>A0A432YMQ4_9GAMM</name>
<evidence type="ECO:0000313" key="1">
    <source>
        <dbReference type="EMBL" id="RUO62212.1"/>
    </source>
</evidence>